<name>A0ABR2PNX1_9ROSI</name>
<dbReference type="InterPro" id="IPR043128">
    <property type="entry name" value="Rev_trsase/Diguanyl_cyclase"/>
</dbReference>
<keyword evidence="5" id="KW-0378">Hydrolase</keyword>
<evidence type="ECO:0000256" key="6">
    <source>
        <dbReference type="ARBA" id="ARBA00022918"/>
    </source>
</evidence>
<evidence type="ECO:0000256" key="5">
    <source>
        <dbReference type="ARBA" id="ARBA00022801"/>
    </source>
</evidence>
<reference evidence="9 10" key="1">
    <citation type="journal article" date="2024" name="G3 (Bethesda)">
        <title>Genome assembly of Hibiscus sabdariffa L. provides insights into metabolisms of medicinal natural products.</title>
        <authorList>
            <person name="Kim T."/>
        </authorList>
    </citation>
    <scope>NUCLEOTIDE SEQUENCE [LARGE SCALE GENOMIC DNA]</scope>
    <source>
        <strain evidence="9">TK-2024</strain>
        <tissue evidence="9">Old leaves</tissue>
    </source>
</reference>
<dbReference type="Gene3D" id="3.10.20.370">
    <property type="match status" value="1"/>
</dbReference>
<accession>A0ABR2PNX1</accession>
<keyword evidence="6" id="KW-0695">RNA-directed DNA polymerase</keyword>
<dbReference type="Pfam" id="PF17917">
    <property type="entry name" value="RT_RNaseH"/>
    <property type="match status" value="1"/>
</dbReference>
<dbReference type="InterPro" id="IPR043502">
    <property type="entry name" value="DNA/RNA_pol_sf"/>
</dbReference>
<dbReference type="CDD" id="cd01647">
    <property type="entry name" value="RT_LTR"/>
    <property type="match status" value="1"/>
</dbReference>
<dbReference type="InterPro" id="IPR041373">
    <property type="entry name" value="RT_RNaseH"/>
</dbReference>
<evidence type="ECO:0000313" key="9">
    <source>
        <dbReference type="EMBL" id="KAK8990017.1"/>
    </source>
</evidence>
<feature type="domain" description="Reverse transcriptase" evidence="7">
    <location>
        <begin position="53"/>
        <end position="108"/>
    </location>
</feature>
<evidence type="ECO:0000259" key="7">
    <source>
        <dbReference type="Pfam" id="PF00078"/>
    </source>
</evidence>
<dbReference type="InterPro" id="IPR050951">
    <property type="entry name" value="Retrovirus_Pol_polyprotein"/>
</dbReference>
<keyword evidence="1" id="KW-0808">Transferase</keyword>
<feature type="domain" description="Reverse transcriptase RNase H-like" evidence="8">
    <location>
        <begin position="179"/>
        <end position="276"/>
    </location>
</feature>
<evidence type="ECO:0000256" key="1">
    <source>
        <dbReference type="ARBA" id="ARBA00022679"/>
    </source>
</evidence>
<evidence type="ECO:0000256" key="4">
    <source>
        <dbReference type="ARBA" id="ARBA00022759"/>
    </source>
</evidence>
<dbReference type="Gene3D" id="3.30.420.10">
    <property type="entry name" value="Ribonuclease H-like superfamily/Ribonuclease H"/>
    <property type="match status" value="1"/>
</dbReference>
<dbReference type="InterPro" id="IPR012337">
    <property type="entry name" value="RNaseH-like_sf"/>
</dbReference>
<dbReference type="CDD" id="cd09274">
    <property type="entry name" value="RNase_HI_RT_Ty3"/>
    <property type="match status" value="1"/>
</dbReference>
<comment type="caution">
    <text evidence="9">The sequence shown here is derived from an EMBL/GenBank/DDBJ whole genome shotgun (WGS) entry which is preliminary data.</text>
</comment>
<proteinExistence type="predicted"/>
<dbReference type="EMBL" id="JBBPBN010000055">
    <property type="protein sequence ID" value="KAK8990017.1"/>
    <property type="molecule type" value="Genomic_DNA"/>
</dbReference>
<evidence type="ECO:0000256" key="2">
    <source>
        <dbReference type="ARBA" id="ARBA00022695"/>
    </source>
</evidence>
<evidence type="ECO:0000313" key="10">
    <source>
        <dbReference type="Proteomes" id="UP001396334"/>
    </source>
</evidence>
<dbReference type="Gene3D" id="3.30.70.270">
    <property type="match status" value="2"/>
</dbReference>
<protein>
    <submittedName>
        <fullName evidence="9">Uncharacterized protein</fullName>
    </submittedName>
</protein>
<dbReference type="SUPFAM" id="SSF56672">
    <property type="entry name" value="DNA/RNA polymerases"/>
    <property type="match status" value="1"/>
</dbReference>
<keyword evidence="3" id="KW-0540">Nuclease</keyword>
<sequence length="651" mass="75595">MTVKNKYPLPRIDDLFDQIRGASVFCKIYLRSGYYQLKVREQDVLKTAFRTRTVVVVFIDDILEYSRTEEDHDRNLCLVLQTLLENQLYAKLSKCEFWIREVVFLGHVVSSEGIRVDPEKVEAVVNWKLVSGFSKVASPLTKLLQKGVKYEWSDARQQAFEKLKEALINAPVLIQPVSGKEFVVYSDASYVGLGCVLMQEGRVVAYASRQLKVHEKNYPTHDIELAAVVFALKIWRHYLYGERCIVYTDHKSLKYLMTLKELNLRQRRWLELLKDYDLSIEYHPAELQVKPTLIQLIREKQLRDRAMAAYVQGIAEGKPTDFWFRDEGVLCFKNRIVVPMMYEDVSRFERWVLLGWVEERRCRICEQVYGMSESEGRTSASVRIVATIEDSGMEVRDDHYGFCNGFAVDTFEEELCMGYSGPIHQVWTFSACSYHHFVSPQTDGQSERVIQVLEDMLRCCIIDFQGTWEKQLPLVEFAYNNSYQASIQMAPYEALYGRRCRTPVCWAEAGQKLLPMLDILKGTTEKVKLISGQLKAASDKQKSCADLKRREVEYAVGDRVFLKVSPWKRVMRFDKKGEVESEVSMLRRYRSDPSHVMPVKEIELNPDLSYEEEPVEILASDSKVLRGRTIELVKVKWRHRGVEEATLGKER</sequence>
<dbReference type="InterPro" id="IPR036397">
    <property type="entry name" value="RNaseH_sf"/>
</dbReference>
<evidence type="ECO:0000259" key="8">
    <source>
        <dbReference type="Pfam" id="PF17917"/>
    </source>
</evidence>
<organism evidence="9 10">
    <name type="scientific">Hibiscus sabdariffa</name>
    <name type="common">roselle</name>
    <dbReference type="NCBI Taxonomy" id="183260"/>
    <lineage>
        <taxon>Eukaryota</taxon>
        <taxon>Viridiplantae</taxon>
        <taxon>Streptophyta</taxon>
        <taxon>Embryophyta</taxon>
        <taxon>Tracheophyta</taxon>
        <taxon>Spermatophyta</taxon>
        <taxon>Magnoliopsida</taxon>
        <taxon>eudicotyledons</taxon>
        <taxon>Gunneridae</taxon>
        <taxon>Pentapetalae</taxon>
        <taxon>rosids</taxon>
        <taxon>malvids</taxon>
        <taxon>Malvales</taxon>
        <taxon>Malvaceae</taxon>
        <taxon>Malvoideae</taxon>
        <taxon>Hibiscus</taxon>
    </lineage>
</organism>
<dbReference type="PANTHER" id="PTHR37984">
    <property type="entry name" value="PROTEIN CBG26694"/>
    <property type="match status" value="1"/>
</dbReference>
<gene>
    <name evidence="9" type="ORF">V6N11_008536</name>
</gene>
<keyword evidence="4" id="KW-0255">Endonuclease</keyword>
<keyword evidence="2" id="KW-0548">Nucleotidyltransferase</keyword>
<dbReference type="Proteomes" id="UP001396334">
    <property type="component" value="Unassembled WGS sequence"/>
</dbReference>
<dbReference type="PANTHER" id="PTHR37984:SF5">
    <property type="entry name" value="PROTEIN NYNRIN-LIKE"/>
    <property type="match status" value="1"/>
</dbReference>
<dbReference type="InterPro" id="IPR000477">
    <property type="entry name" value="RT_dom"/>
</dbReference>
<evidence type="ECO:0000256" key="3">
    <source>
        <dbReference type="ARBA" id="ARBA00022722"/>
    </source>
</evidence>
<dbReference type="Pfam" id="PF00078">
    <property type="entry name" value="RVT_1"/>
    <property type="match status" value="1"/>
</dbReference>
<dbReference type="SUPFAM" id="SSF53098">
    <property type="entry name" value="Ribonuclease H-like"/>
    <property type="match status" value="1"/>
</dbReference>
<keyword evidence="10" id="KW-1185">Reference proteome</keyword>